<dbReference type="PANTHER" id="PTHR22878">
    <property type="entry name" value="DYNEIN HEAVY CHAIN 6, AXONEMAL-LIKE-RELATED"/>
    <property type="match status" value="1"/>
</dbReference>
<evidence type="ECO:0000313" key="1">
    <source>
        <dbReference type="EMBL" id="KAJ8895805.1"/>
    </source>
</evidence>
<dbReference type="InterPro" id="IPR027417">
    <property type="entry name" value="P-loop_NTPase"/>
</dbReference>
<organism evidence="1 2">
    <name type="scientific">Dryococelus australis</name>
    <dbReference type="NCBI Taxonomy" id="614101"/>
    <lineage>
        <taxon>Eukaryota</taxon>
        <taxon>Metazoa</taxon>
        <taxon>Ecdysozoa</taxon>
        <taxon>Arthropoda</taxon>
        <taxon>Hexapoda</taxon>
        <taxon>Insecta</taxon>
        <taxon>Pterygota</taxon>
        <taxon>Neoptera</taxon>
        <taxon>Polyneoptera</taxon>
        <taxon>Phasmatodea</taxon>
        <taxon>Verophasmatodea</taxon>
        <taxon>Anareolatae</taxon>
        <taxon>Phasmatidae</taxon>
        <taxon>Eurycanthinae</taxon>
        <taxon>Dryococelus</taxon>
    </lineage>
</organism>
<dbReference type="Gene3D" id="3.40.50.300">
    <property type="entry name" value="P-loop containing nucleotide triphosphate hydrolases"/>
    <property type="match status" value="1"/>
</dbReference>
<dbReference type="Pfam" id="PF12775">
    <property type="entry name" value="AAA_7"/>
    <property type="match status" value="1"/>
</dbReference>
<dbReference type="Proteomes" id="UP001159363">
    <property type="component" value="Chromosome 1"/>
</dbReference>
<keyword evidence="2" id="KW-1185">Reference proteome</keyword>
<gene>
    <name evidence="1" type="ORF">PR048_001143</name>
</gene>
<comment type="caution">
    <text evidence="1">The sequence shown here is derived from an EMBL/GenBank/DDBJ whole genome shotgun (WGS) entry which is preliminary data.</text>
</comment>
<reference evidence="1 2" key="1">
    <citation type="submission" date="2023-02" db="EMBL/GenBank/DDBJ databases">
        <title>LHISI_Scaffold_Assembly.</title>
        <authorList>
            <person name="Stuart O.P."/>
            <person name="Cleave R."/>
            <person name="Magrath M.J.L."/>
            <person name="Mikheyev A.S."/>
        </authorList>
    </citation>
    <scope>NUCLEOTIDE SEQUENCE [LARGE SCALE GENOMIC DNA]</scope>
    <source>
        <strain evidence="1">Daus_M_001</strain>
        <tissue evidence="1">Leg muscle</tissue>
    </source>
</reference>
<dbReference type="EMBL" id="JARBHB010000001">
    <property type="protein sequence ID" value="KAJ8895805.1"/>
    <property type="molecule type" value="Genomic_DNA"/>
</dbReference>
<evidence type="ECO:0000313" key="2">
    <source>
        <dbReference type="Proteomes" id="UP001159363"/>
    </source>
</evidence>
<dbReference type="PANTHER" id="PTHR22878:SF68">
    <property type="entry name" value="DYNEIN HEAVY CHAIN 6, AXONEMAL-LIKE"/>
    <property type="match status" value="1"/>
</dbReference>
<name>A0ABQ9IGK1_9NEOP</name>
<proteinExistence type="predicted"/>
<protein>
    <submittedName>
        <fullName evidence="1">Uncharacterized protein</fullName>
    </submittedName>
</protein>
<dbReference type="InterPro" id="IPR026983">
    <property type="entry name" value="DHC"/>
</dbReference>
<accession>A0ABQ9IGK1</accession>
<sequence>MTHKMLLSVGKSVIIREVLTRLSVVGPYMPITINFSAQTSSACTQEILESKLDRKRRTLMAPPMNKKLIFFVDDVNMPRLDMYGSQPPIELLR</sequence>